<name>A0A820Q3A5_9BILA</name>
<dbReference type="AlphaFoldDB" id="A0A820Q3A5"/>
<sequence length="72" mass="8332">VPSSRQDILSDSIWNQFLLNEIPPLFLGSLDLFHAEKSCLPIDPLRFFLYFLPNETSVYSKNLFTPVCRTIL</sequence>
<proteinExistence type="predicted"/>
<organism evidence="1 2">
    <name type="scientific">Adineta steineri</name>
    <dbReference type="NCBI Taxonomy" id="433720"/>
    <lineage>
        <taxon>Eukaryota</taxon>
        <taxon>Metazoa</taxon>
        <taxon>Spiralia</taxon>
        <taxon>Gnathifera</taxon>
        <taxon>Rotifera</taxon>
        <taxon>Eurotatoria</taxon>
        <taxon>Bdelloidea</taxon>
        <taxon>Adinetida</taxon>
        <taxon>Adinetidae</taxon>
        <taxon>Adineta</taxon>
    </lineage>
</organism>
<reference evidence="1" key="1">
    <citation type="submission" date="2021-02" db="EMBL/GenBank/DDBJ databases">
        <authorList>
            <person name="Nowell W R."/>
        </authorList>
    </citation>
    <scope>NUCLEOTIDE SEQUENCE</scope>
</reference>
<feature type="non-terminal residue" evidence="1">
    <location>
        <position position="1"/>
    </location>
</feature>
<dbReference type="EMBL" id="CAJOAY010029363">
    <property type="protein sequence ID" value="CAF4412337.1"/>
    <property type="molecule type" value="Genomic_DNA"/>
</dbReference>
<protein>
    <submittedName>
        <fullName evidence="1">Uncharacterized protein</fullName>
    </submittedName>
</protein>
<feature type="non-terminal residue" evidence="1">
    <location>
        <position position="72"/>
    </location>
</feature>
<gene>
    <name evidence="1" type="ORF">OKA104_LOCUS52022</name>
</gene>
<comment type="caution">
    <text evidence="1">The sequence shown here is derived from an EMBL/GenBank/DDBJ whole genome shotgun (WGS) entry which is preliminary data.</text>
</comment>
<evidence type="ECO:0000313" key="2">
    <source>
        <dbReference type="Proteomes" id="UP000663881"/>
    </source>
</evidence>
<accession>A0A820Q3A5</accession>
<dbReference type="Proteomes" id="UP000663881">
    <property type="component" value="Unassembled WGS sequence"/>
</dbReference>
<evidence type="ECO:0000313" key="1">
    <source>
        <dbReference type="EMBL" id="CAF4412337.1"/>
    </source>
</evidence>